<dbReference type="Gene3D" id="1.10.565.10">
    <property type="entry name" value="Retinoid X Receptor"/>
    <property type="match status" value="1"/>
</dbReference>
<evidence type="ECO:0000259" key="13">
    <source>
        <dbReference type="PROSITE" id="PS51030"/>
    </source>
</evidence>
<evidence type="ECO:0000256" key="4">
    <source>
        <dbReference type="ARBA" id="ARBA00022771"/>
    </source>
</evidence>
<evidence type="ECO:0000313" key="16">
    <source>
        <dbReference type="WBParaSite" id="ACRNAN_scaffold468.g24003.t1"/>
    </source>
</evidence>
<dbReference type="InterPro" id="IPR049636">
    <property type="entry name" value="HNF4-like_DBD"/>
</dbReference>
<dbReference type="SUPFAM" id="SSF57716">
    <property type="entry name" value="Glucocorticoid receptor-like (DNA-binding domain)"/>
    <property type="match status" value="1"/>
</dbReference>
<evidence type="ECO:0000256" key="3">
    <source>
        <dbReference type="ARBA" id="ARBA00022723"/>
    </source>
</evidence>
<keyword evidence="8 11" id="KW-0804">Transcription</keyword>
<feature type="compositionally biased region" description="Polar residues" evidence="12">
    <location>
        <begin position="189"/>
        <end position="205"/>
    </location>
</feature>
<dbReference type="WBParaSite" id="ACRNAN_scaffold468.g24003.t1">
    <property type="protein sequence ID" value="ACRNAN_scaffold468.g24003.t1"/>
    <property type="gene ID" value="ACRNAN_scaffold468.g24003"/>
</dbReference>
<evidence type="ECO:0000256" key="1">
    <source>
        <dbReference type="ARBA" id="ARBA00004123"/>
    </source>
</evidence>
<evidence type="ECO:0000256" key="12">
    <source>
        <dbReference type="SAM" id="MobiDB-lite"/>
    </source>
</evidence>
<dbReference type="FunFam" id="3.30.50.10:FF:000030">
    <property type="entry name" value="Nuclear Hormone Receptor family"/>
    <property type="match status" value="1"/>
</dbReference>
<dbReference type="Gene3D" id="3.30.50.10">
    <property type="entry name" value="Erythroid Transcription Factor GATA-1, subunit A"/>
    <property type="match status" value="1"/>
</dbReference>
<evidence type="ECO:0000256" key="7">
    <source>
        <dbReference type="ARBA" id="ARBA00023125"/>
    </source>
</evidence>
<keyword evidence="10 11" id="KW-0539">Nucleus</keyword>
<evidence type="ECO:0000259" key="14">
    <source>
        <dbReference type="PROSITE" id="PS51843"/>
    </source>
</evidence>
<evidence type="ECO:0000313" key="15">
    <source>
        <dbReference type="Proteomes" id="UP000887540"/>
    </source>
</evidence>
<feature type="compositionally biased region" description="Polar residues" evidence="12">
    <location>
        <begin position="233"/>
        <end position="250"/>
    </location>
</feature>
<keyword evidence="3 11" id="KW-0479">Metal-binding</keyword>
<dbReference type="SMART" id="SM00399">
    <property type="entry name" value="ZnF_C4"/>
    <property type="match status" value="1"/>
</dbReference>
<keyword evidence="5 11" id="KW-0862">Zinc</keyword>
<keyword evidence="7 11" id="KW-0238">DNA-binding</keyword>
<evidence type="ECO:0000256" key="2">
    <source>
        <dbReference type="ARBA" id="ARBA00005993"/>
    </source>
</evidence>
<keyword evidence="6 11" id="KW-0805">Transcription regulation</keyword>
<comment type="similarity">
    <text evidence="2 11">Belongs to the nuclear hormone receptor family.</text>
</comment>
<proteinExistence type="inferred from homology"/>
<dbReference type="Pfam" id="PF00104">
    <property type="entry name" value="Hormone_recep"/>
    <property type="match status" value="1"/>
</dbReference>
<evidence type="ECO:0000256" key="8">
    <source>
        <dbReference type="ARBA" id="ARBA00023163"/>
    </source>
</evidence>
<evidence type="ECO:0000256" key="6">
    <source>
        <dbReference type="ARBA" id="ARBA00023015"/>
    </source>
</evidence>
<organism evidence="15 16">
    <name type="scientific">Acrobeloides nanus</name>
    <dbReference type="NCBI Taxonomy" id="290746"/>
    <lineage>
        <taxon>Eukaryota</taxon>
        <taxon>Metazoa</taxon>
        <taxon>Ecdysozoa</taxon>
        <taxon>Nematoda</taxon>
        <taxon>Chromadorea</taxon>
        <taxon>Rhabditida</taxon>
        <taxon>Tylenchina</taxon>
        <taxon>Cephalobomorpha</taxon>
        <taxon>Cephaloboidea</taxon>
        <taxon>Cephalobidae</taxon>
        <taxon>Acrobeloides</taxon>
    </lineage>
</organism>
<dbReference type="SUPFAM" id="SSF48508">
    <property type="entry name" value="Nuclear receptor ligand-binding domain"/>
    <property type="match status" value="1"/>
</dbReference>
<dbReference type="InterPro" id="IPR001628">
    <property type="entry name" value="Znf_hrmn_rcpt"/>
</dbReference>
<evidence type="ECO:0000256" key="11">
    <source>
        <dbReference type="RuleBase" id="RU004334"/>
    </source>
</evidence>
<dbReference type="PANTHER" id="PTHR46011:SF16">
    <property type="entry name" value="NUCLEAR HORMONE RECEPTOR FAMILY MEMBER NHR-66"/>
    <property type="match status" value="1"/>
</dbReference>
<accession>A0A914DZ12</accession>
<feature type="region of interest" description="Disordered" evidence="12">
    <location>
        <begin position="169"/>
        <end position="250"/>
    </location>
</feature>
<dbReference type="InterPro" id="IPR035500">
    <property type="entry name" value="NHR-like_dom_sf"/>
</dbReference>
<name>A0A914DZ12_9BILA</name>
<reference evidence="16" key="1">
    <citation type="submission" date="2022-11" db="UniProtKB">
        <authorList>
            <consortium name="WormBaseParasite"/>
        </authorList>
    </citation>
    <scope>IDENTIFICATION</scope>
</reference>
<dbReference type="CDD" id="cd06960">
    <property type="entry name" value="NR_DBD_HNF4A"/>
    <property type="match status" value="1"/>
</dbReference>
<keyword evidence="4 11" id="KW-0863">Zinc-finger</keyword>
<evidence type="ECO:0000256" key="10">
    <source>
        <dbReference type="ARBA" id="ARBA00023242"/>
    </source>
</evidence>
<feature type="compositionally biased region" description="Polar residues" evidence="12">
    <location>
        <begin position="51"/>
        <end position="62"/>
    </location>
</feature>
<evidence type="ECO:0000256" key="9">
    <source>
        <dbReference type="ARBA" id="ARBA00023170"/>
    </source>
</evidence>
<dbReference type="InterPro" id="IPR000536">
    <property type="entry name" value="Nucl_hrmn_rcpt_lig-bd"/>
</dbReference>
<dbReference type="PROSITE" id="PS51030">
    <property type="entry name" value="NUCLEAR_REC_DBD_2"/>
    <property type="match status" value="1"/>
</dbReference>
<dbReference type="GO" id="GO:0005634">
    <property type="term" value="C:nucleus"/>
    <property type="evidence" value="ECO:0007669"/>
    <property type="project" value="UniProtKB-SubCell"/>
</dbReference>
<dbReference type="AlphaFoldDB" id="A0A914DZ12"/>
<sequence>MNLSSLSSTLDPVEMLATARAAELNGYSLGQVQAFLAQNGQFLASIPNPKSVPSSGDHSQPNSVASVGSVGSVGSNFSTASQHGIDAENANATTPPLLLPWGNNPYMPMVVLSMPSTSQVASNLVNVLANSPMRNRFSSLSENIQPDIKTNANMLQAMANNIDMSAIGISNPRHEHDASSKKSPVSKAFNAQNPLKTIESTTSQARAKRKSDGSFSIQKHSPPQPQQQQQPPSTSANFTVPTSQELNSPNYRGLPAVPRCSICGADSTGIHFGVEACAACSAFFRRTVVLNKNYVCSKEGNCSFNKDSPTGQKCRSCRFKKCLDVGMDKNAVQHRRDAIGKYSNMVKRECASPPAAEYDVHVPGCSTSSCDRTFTPPSPKSPRVQTSVLSEILERYDALNKRRRMFYCNSSIHALFEPNGEMEPVELTNFGDCMFQLWRIEPRLCVEFISNNRYLAPLSSTEKTKILSSFMLIFQAVEEPYITWQYGGMEKKFWMMANRTYIDYESPEKYFEKNSNIMKDLNLDKTSAVNLFKPSFVNAMETIGARMAELNITKSELVVLIALVLLDPTNPLLEPTTVELLHSLRNQLFKDLMNFYEADDNIEDPEVRMGNLILIMSGIKVHAQKSQENMQLLKVFDVIPRDQLFDEVTGIAATS</sequence>
<feature type="domain" description="NR LBD" evidence="14">
    <location>
        <begin position="407"/>
        <end position="652"/>
    </location>
</feature>
<dbReference type="GO" id="GO:0000978">
    <property type="term" value="F:RNA polymerase II cis-regulatory region sequence-specific DNA binding"/>
    <property type="evidence" value="ECO:0007669"/>
    <property type="project" value="InterPro"/>
</dbReference>
<dbReference type="PROSITE" id="PS51843">
    <property type="entry name" value="NR_LBD"/>
    <property type="match status" value="1"/>
</dbReference>
<protein>
    <submittedName>
        <fullName evidence="16">Uncharacterized protein</fullName>
    </submittedName>
</protein>
<comment type="subcellular location">
    <subcellularLocation>
        <location evidence="1 11">Nucleus</location>
    </subcellularLocation>
</comment>
<dbReference type="GO" id="GO:0008270">
    <property type="term" value="F:zinc ion binding"/>
    <property type="evidence" value="ECO:0007669"/>
    <property type="project" value="UniProtKB-KW"/>
</dbReference>
<dbReference type="InterPro" id="IPR013088">
    <property type="entry name" value="Znf_NHR/GATA"/>
</dbReference>
<dbReference type="PANTHER" id="PTHR46011">
    <property type="entry name" value="NUCLEAR HORMONE RECEPTOR FAMILY MEMBER NHR-86-RELATED"/>
    <property type="match status" value="1"/>
</dbReference>
<dbReference type="SMART" id="SM00430">
    <property type="entry name" value="HOLI"/>
    <property type="match status" value="1"/>
</dbReference>
<dbReference type="PROSITE" id="PS00031">
    <property type="entry name" value="NUCLEAR_REC_DBD_1"/>
    <property type="match status" value="1"/>
</dbReference>
<dbReference type="PRINTS" id="PR00047">
    <property type="entry name" value="STROIDFINGER"/>
</dbReference>
<dbReference type="GO" id="GO:0003700">
    <property type="term" value="F:DNA-binding transcription factor activity"/>
    <property type="evidence" value="ECO:0007669"/>
    <property type="project" value="InterPro"/>
</dbReference>
<dbReference type="Proteomes" id="UP000887540">
    <property type="component" value="Unplaced"/>
</dbReference>
<feature type="domain" description="Nuclear receptor" evidence="13">
    <location>
        <begin position="257"/>
        <end position="334"/>
    </location>
</feature>
<feature type="region of interest" description="Disordered" evidence="12">
    <location>
        <begin position="47"/>
        <end position="68"/>
    </location>
</feature>
<keyword evidence="9 11" id="KW-0675">Receptor</keyword>
<dbReference type="Pfam" id="PF00105">
    <property type="entry name" value="zf-C4"/>
    <property type="match status" value="1"/>
</dbReference>
<evidence type="ECO:0000256" key="5">
    <source>
        <dbReference type="ARBA" id="ARBA00022833"/>
    </source>
</evidence>
<keyword evidence="15" id="KW-1185">Reference proteome</keyword>